<dbReference type="OrthoDB" id="2982757at2759"/>
<evidence type="ECO:0000313" key="2">
    <source>
        <dbReference type="Proteomes" id="UP000053424"/>
    </source>
</evidence>
<dbReference type="AlphaFoldDB" id="A0A0C3BYU3"/>
<dbReference type="Proteomes" id="UP000053424">
    <property type="component" value="Unassembled WGS sequence"/>
</dbReference>
<sequence length="141" mass="15987">MAHLCNSDIWSLIFIDAFQNTTYALVTLRSVNRAWFDVAGNTPQLWTNLVLNRKSDFIDLEYAQFYLQKSGALPIDVHIALPDDVHVNEIGGVTVLVRDQTSRFRSSSSRRIGGLYLFHRRREACAITREFGVESPTVQGV</sequence>
<dbReference type="EMBL" id="KN831799">
    <property type="protein sequence ID" value="KIM37209.1"/>
    <property type="molecule type" value="Genomic_DNA"/>
</dbReference>
<dbReference type="HOGENOM" id="CLU_1825518_0_0_1"/>
<protein>
    <recommendedName>
        <fullName evidence="3">F-box domain-containing protein</fullName>
    </recommendedName>
</protein>
<organism evidence="1 2">
    <name type="scientific">Hebeloma cylindrosporum</name>
    <dbReference type="NCBI Taxonomy" id="76867"/>
    <lineage>
        <taxon>Eukaryota</taxon>
        <taxon>Fungi</taxon>
        <taxon>Dikarya</taxon>
        <taxon>Basidiomycota</taxon>
        <taxon>Agaricomycotina</taxon>
        <taxon>Agaricomycetes</taxon>
        <taxon>Agaricomycetidae</taxon>
        <taxon>Agaricales</taxon>
        <taxon>Agaricineae</taxon>
        <taxon>Hymenogastraceae</taxon>
        <taxon>Hebeloma</taxon>
    </lineage>
</organism>
<gene>
    <name evidence="1" type="ORF">M413DRAFT_279455</name>
</gene>
<evidence type="ECO:0008006" key="3">
    <source>
        <dbReference type="Google" id="ProtNLM"/>
    </source>
</evidence>
<reference evidence="1 2" key="1">
    <citation type="submission" date="2014-04" db="EMBL/GenBank/DDBJ databases">
        <authorList>
            <consortium name="DOE Joint Genome Institute"/>
            <person name="Kuo A."/>
            <person name="Gay G."/>
            <person name="Dore J."/>
            <person name="Kohler A."/>
            <person name="Nagy L.G."/>
            <person name="Floudas D."/>
            <person name="Copeland A."/>
            <person name="Barry K.W."/>
            <person name="Cichocki N."/>
            <person name="Veneault-Fourrey C."/>
            <person name="LaButti K."/>
            <person name="Lindquist E.A."/>
            <person name="Lipzen A."/>
            <person name="Lundell T."/>
            <person name="Morin E."/>
            <person name="Murat C."/>
            <person name="Sun H."/>
            <person name="Tunlid A."/>
            <person name="Henrissat B."/>
            <person name="Grigoriev I.V."/>
            <person name="Hibbett D.S."/>
            <person name="Martin F."/>
            <person name="Nordberg H.P."/>
            <person name="Cantor M.N."/>
            <person name="Hua S.X."/>
        </authorList>
    </citation>
    <scope>NUCLEOTIDE SEQUENCE [LARGE SCALE GENOMIC DNA]</scope>
    <source>
        <strain evidence="2">h7</strain>
    </source>
</reference>
<reference evidence="2" key="2">
    <citation type="submission" date="2015-01" db="EMBL/GenBank/DDBJ databases">
        <title>Evolutionary Origins and Diversification of the Mycorrhizal Mutualists.</title>
        <authorList>
            <consortium name="DOE Joint Genome Institute"/>
            <consortium name="Mycorrhizal Genomics Consortium"/>
            <person name="Kohler A."/>
            <person name="Kuo A."/>
            <person name="Nagy L.G."/>
            <person name="Floudas D."/>
            <person name="Copeland A."/>
            <person name="Barry K.W."/>
            <person name="Cichocki N."/>
            <person name="Veneault-Fourrey C."/>
            <person name="LaButti K."/>
            <person name="Lindquist E.A."/>
            <person name="Lipzen A."/>
            <person name="Lundell T."/>
            <person name="Morin E."/>
            <person name="Murat C."/>
            <person name="Riley R."/>
            <person name="Ohm R."/>
            <person name="Sun H."/>
            <person name="Tunlid A."/>
            <person name="Henrissat B."/>
            <person name="Grigoriev I.V."/>
            <person name="Hibbett D.S."/>
            <person name="Martin F."/>
        </authorList>
    </citation>
    <scope>NUCLEOTIDE SEQUENCE [LARGE SCALE GENOMIC DNA]</scope>
    <source>
        <strain evidence="2">h7</strain>
    </source>
</reference>
<keyword evidence="2" id="KW-1185">Reference proteome</keyword>
<evidence type="ECO:0000313" key="1">
    <source>
        <dbReference type="EMBL" id="KIM37209.1"/>
    </source>
</evidence>
<proteinExistence type="predicted"/>
<accession>A0A0C3BYU3</accession>
<name>A0A0C3BYU3_HEBCY</name>